<reference evidence="1 2" key="1">
    <citation type="submission" date="2020-08" db="EMBL/GenBank/DDBJ databases">
        <authorList>
            <person name="Koutsovoulos G."/>
            <person name="Danchin GJ E."/>
        </authorList>
    </citation>
    <scope>NUCLEOTIDE SEQUENCE [LARGE SCALE GENOMIC DNA]</scope>
</reference>
<comment type="caution">
    <text evidence="1">The sequence shown here is derived from an EMBL/GenBank/DDBJ whole genome shotgun (WGS) entry which is preliminary data.</text>
</comment>
<proteinExistence type="predicted"/>
<organism evidence="1 2">
    <name type="scientific">Meloidogyne enterolobii</name>
    <name type="common">Root-knot nematode worm</name>
    <name type="synonym">Meloidogyne mayaguensis</name>
    <dbReference type="NCBI Taxonomy" id="390850"/>
    <lineage>
        <taxon>Eukaryota</taxon>
        <taxon>Metazoa</taxon>
        <taxon>Ecdysozoa</taxon>
        <taxon>Nematoda</taxon>
        <taxon>Chromadorea</taxon>
        <taxon>Rhabditida</taxon>
        <taxon>Tylenchina</taxon>
        <taxon>Tylenchomorpha</taxon>
        <taxon>Tylenchoidea</taxon>
        <taxon>Meloidogynidae</taxon>
        <taxon>Meloidogyninae</taxon>
        <taxon>Meloidogyne</taxon>
    </lineage>
</organism>
<gene>
    <name evidence="1" type="ORF">MENT_LOCUS4207</name>
</gene>
<dbReference type="Proteomes" id="UP000580250">
    <property type="component" value="Unassembled WGS sequence"/>
</dbReference>
<evidence type="ECO:0000313" key="1">
    <source>
        <dbReference type="EMBL" id="CAD2133990.1"/>
    </source>
</evidence>
<evidence type="ECO:0000313" key="2">
    <source>
        <dbReference type="Proteomes" id="UP000580250"/>
    </source>
</evidence>
<name>A0A6V7TTG5_MELEN</name>
<dbReference type="EMBL" id="CAJEWN010000014">
    <property type="protein sequence ID" value="CAD2133990.1"/>
    <property type="molecule type" value="Genomic_DNA"/>
</dbReference>
<dbReference type="AlphaFoldDB" id="A0A6V7TTG5"/>
<accession>A0A6V7TTG5</accession>
<protein>
    <submittedName>
        <fullName evidence="1">Uncharacterized protein</fullName>
    </submittedName>
</protein>
<sequence>MNKELYIEDPEKSYRKRAMDIKNAINQAPEYGQIDILINTVKMAINENNKDSPFPEMNKKVKRVNKTADLTDGMTKDLTDEMANDLTKILKKFSKSI</sequence>